<name>A0A2T2N1X4_CORCC</name>
<reference evidence="1 2" key="1">
    <citation type="journal article" date="2018" name="Front. Microbiol.">
        <title>Genome-Wide Analysis of Corynespora cassiicola Leaf Fall Disease Putative Effectors.</title>
        <authorList>
            <person name="Lopez D."/>
            <person name="Ribeiro S."/>
            <person name="Label P."/>
            <person name="Fumanal B."/>
            <person name="Venisse J.S."/>
            <person name="Kohler A."/>
            <person name="de Oliveira R.R."/>
            <person name="Labutti K."/>
            <person name="Lipzen A."/>
            <person name="Lail K."/>
            <person name="Bauer D."/>
            <person name="Ohm R.A."/>
            <person name="Barry K.W."/>
            <person name="Spatafora J."/>
            <person name="Grigoriev I.V."/>
            <person name="Martin F.M."/>
            <person name="Pujade-Renaud V."/>
        </authorList>
    </citation>
    <scope>NUCLEOTIDE SEQUENCE [LARGE SCALE GENOMIC DNA]</scope>
    <source>
        <strain evidence="1 2">Philippines</strain>
    </source>
</reference>
<evidence type="ECO:0000313" key="2">
    <source>
        <dbReference type="Proteomes" id="UP000240883"/>
    </source>
</evidence>
<organism evidence="1 2">
    <name type="scientific">Corynespora cassiicola Philippines</name>
    <dbReference type="NCBI Taxonomy" id="1448308"/>
    <lineage>
        <taxon>Eukaryota</taxon>
        <taxon>Fungi</taxon>
        <taxon>Dikarya</taxon>
        <taxon>Ascomycota</taxon>
        <taxon>Pezizomycotina</taxon>
        <taxon>Dothideomycetes</taxon>
        <taxon>Pleosporomycetidae</taxon>
        <taxon>Pleosporales</taxon>
        <taxon>Corynesporascaceae</taxon>
        <taxon>Corynespora</taxon>
    </lineage>
</organism>
<gene>
    <name evidence="1" type="ORF">BS50DRAFT_231328</name>
</gene>
<protein>
    <submittedName>
        <fullName evidence="1">Uncharacterized protein</fullName>
    </submittedName>
</protein>
<evidence type="ECO:0000313" key="1">
    <source>
        <dbReference type="EMBL" id="PSN59437.1"/>
    </source>
</evidence>
<proteinExistence type="predicted"/>
<accession>A0A2T2N1X4</accession>
<dbReference type="Proteomes" id="UP000240883">
    <property type="component" value="Unassembled WGS sequence"/>
</dbReference>
<sequence>MNPPIAASHHPSVVAIQREKKRVATATATMRLLSILVAPLLLLAASVSDAYNSSDVARRTHHSAGRVSLDKRLVYTVYIKIGSEQIAVGANQEPWLFDRVLQCLQYLCLSGKYGPGCDHMKICRIEKICLPGAKKGSLDCNASLMFRVDNSYFPSTHVGAHGSMLETVAGIYSHMAVPVSSRWESGSKDPKHSTMYNIAGSARVNFNERGFLAVRAWHEDPRTGSWGSYHCPDVKVPLGTWWDGRIRGGFAKTMGVGMGDIHSLIECQPRPGWYP</sequence>
<dbReference type="EMBL" id="KZ678156">
    <property type="protein sequence ID" value="PSN59437.1"/>
    <property type="molecule type" value="Genomic_DNA"/>
</dbReference>
<keyword evidence="2" id="KW-1185">Reference proteome</keyword>
<dbReference type="AlphaFoldDB" id="A0A2T2N1X4"/>